<dbReference type="Pfam" id="PF05201">
    <property type="entry name" value="GlutR_N"/>
    <property type="match status" value="1"/>
</dbReference>
<name>A0A1H2PUE1_9BURK</name>
<dbReference type="CDD" id="cd05213">
    <property type="entry name" value="NAD_bind_Glutamyl_tRNA_reduct"/>
    <property type="match status" value="1"/>
</dbReference>
<dbReference type="Pfam" id="PF01488">
    <property type="entry name" value="Shikimate_DH"/>
    <property type="match status" value="1"/>
</dbReference>
<dbReference type="AlphaFoldDB" id="A0A1H2PUE1"/>
<evidence type="ECO:0000256" key="13">
    <source>
        <dbReference type="PIRSR" id="PIRSR000445-4"/>
    </source>
</evidence>
<evidence type="ECO:0000256" key="9">
    <source>
        <dbReference type="HAMAP-Rule" id="MF_00087"/>
    </source>
</evidence>
<accession>A0A1H2PUE1</accession>
<dbReference type="InterPro" id="IPR036291">
    <property type="entry name" value="NAD(P)-bd_dom_sf"/>
</dbReference>
<evidence type="ECO:0000256" key="11">
    <source>
        <dbReference type="PIRSR" id="PIRSR000445-2"/>
    </source>
</evidence>
<feature type="domain" description="Quinate/shikimate 5-dehydrogenase/glutamyl-tRNA reductase" evidence="16">
    <location>
        <begin position="173"/>
        <end position="306"/>
    </location>
</feature>
<feature type="binding site" evidence="9 11">
    <location>
        <position position="110"/>
    </location>
    <ligand>
        <name>substrate</name>
    </ligand>
</feature>
<comment type="similarity">
    <text evidence="2 9 14">Belongs to the glutamyl-tRNA reductase family.</text>
</comment>
<dbReference type="FunFam" id="3.30.460.30:FF:000001">
    <property type="entry name" value="Glutamyl-tRNA reductase"/>
    <property type="match status" value="1"/>
</dbReference>
<dbReference type="Proteomes" id="UP000243719">
    <property type="component" value="Unassembled WGS sequence"/>
</dbReference>
<dbReference type="GO" id="GO:0019353">
    <property type="term" value="P:protoporphyrinogen IX biosynthetic process from glutamate"/>
    <property type="evidence" value="ECO:0007669"/>
    <property type="project" value="TreeGrafter"/>
</dbReference>
<dbReference type="UniPathway" id="UPA00251">
    <property type="reaction ID" value="UER00316"/>
</dbReference>
<dbReference type="InterPro" id="IPR018214">
    <property type="entry name" value="GluRdtase_CS"/>
</dbReference>
<evidence type="ECO:0000256" key="6">
    <source>
        <dbReference type="ARBA" id="ARBA00023244"/>
    </source>
</evidence>
<sequence>MQLLALGINHHTAPVALRERVAFPLEKIKPALATLRSIWTSGSPEAAILSTCNRTELYCAVEGKASHETALEWLSDFHGVDVSHLAPHVYALPQSDAVRHAFRVASGLDSMVLGETQILGQLKDAVRTASEAGALGTYLHQLFQRTFAVAKEVRGQTEIGAHSVSMAAAAVRLAERLFEDIARQKVLFIGAGEMIELCATHFAARRPAELVVANRSAERGTRLAERFGGRAIALSELPNRLHEFDIVVSCTASTLPIIGLGAVERALRARRRRPVFMVDLAVPRDIEPEVSALEDIYLYTVDDLGAVVREGNAARQAAVTQAEAIIENRVDHFMQWLDARNVVPVIRSLHTQADEIRRTELDRASKMLARGDDPQVVLAALSQALTNKFMHGPTHALNHARGETRDQLLSLVPTLLRQPER</sequence>
<dbReference type="SUPFAM" id="SSF69742">
    <property type="entry name" value="Glutamyl tRNA-reductase catalytic, N-terminal domain"/>
    <property type="match status" value="1"/>
</dbReference>
<comment type="function">
    <text evidence="9">Catalyzes the NADPH-dependent reduction of glutamyl-tRNA(Glu) to glutamate 1-semialdehyde (GSA).</text>
</comment>
<evidence type="ECO:0000259" key="17">
    <source>
        <dbReference type="Pfam" id="PF05201"/>
    </source>
</evidence>
<dbReference type="SUPFAM" id="SSF69075">
    <property type="entry name" value="Glutamyl tRNA-reductase dimerization domain"/>
    <property type="match status" value="1"/>
</dbReference>
<dbReference type="PROSITE" id="PS00747">
    <property type="entry name" value="GLUTR"/>
    <property type="match status" value="1"/>
</dbReference>
<dbReference type="NCBIfam" id="TIGR01035">
    <property type="entry name" value="hemA"/>
    <property type="match status" value="1"/>
</dbReference>
<dbReference type="HAMAP" id="MF_00087">
    <property type="entry name" value="Glu_tRNA_reductase"/>
    <property type="match status" value="1"/>
</dbReference>
<evidence type="ECO:0000259" key="16">
    <source>
        <dbReference type="Pfam" id="PF01488"/>
    </source>
</evidence>
<dbReference type="EMBL" id="FNLO01000011">
    <property type="protein sequence ID" value="SDV50415.1"/>
    <property type="molecule type" value="Genomic_DNA"/>
</dbReference>
<evidence type="ECO:0000256" key="1">
    <source>
        <dbReference type="ARBA" id="ARBA00005059"/>
    </source>
</evidence>
<feature type="domain" description="Tetrapyrrole biosynthesis glutamyl-tRNA reductase dimerisation" evidence="15">
    <location>
        <begin position="321"/>
        <end position="414"/>
    </location>
</feature>
<evidence type="ECO:0000256" key="12">
    <source>
        <dbReference type="PIRSR" id="PIRSR000445-3"/>
    </source>
</evidence>
<keyword evidence="19" id="KW-1185">Reference proteome</keyword>
<comment type="subunit">
    <text evidence="9">Homodimer.</text>
</comment>
<feature type="binding site" evidence="9 11">
    <location>
        <begin position="51"/>
        <end position="54"/>
    </location>
    <ligand>
        <name>substrate</name>
    </ligand>
</feature>
<dbReference type="GO" id="GO:0008883">
    <property type="term" value="F:glutamyl-tRNA reductase activity"/>
    <property type="evidence" value="ECO:0007669"/>
    <property type="project" value="UniProtKB-UniRule"/>
</dbReference>
<evidence type="ECO:0000256" key="7">
    <source>
        <dbReference type="ARBA" id="ARBA00047464"/>
    </source>
</evidence>
<dbReference type="GO" id="GO:0050661">
    <property type="term" value="F:NADP binding"/>
    <property type="evidence" value="ECO:0007669"/>
    <property type="project" value="InterPro"/>
</dbReference>
<evidence type="ECO:0000256" key="2">
    <source>
        <dbReference type="ARBA" id="ARBA00005916"/>
    </source>
</evidence>
<dbReference type="SUPFAM" id="SSF51735">
    <property type="entry name" value="NAD(P)-binding Rossmann-fold domains"/>
    <property type="match status" value="1"/>
</dbReference>
<feature type="binding site" evidence="9 12">
    <location>
        <begin position="190"/>
        <end position="195"/>
    </location>
    <ligand>
        <name>NADP(+)</name>
        <dbReference type="ChEBI" id="CHEBI:58349"/>
    </ligand>
</feature>
<feature type="binding site" evidence="9 11">
    <location>
        <position position="121"/>
    </location>
    <ligand>
        <name>substrate</name>
    </ligand>
</feature>
<keyword evidence="6 9" id="KW-0627">Porphyrin biosynthesis</keyword>
<dbReference type="InterPro" id="IPR036453">
    <property type="entry name" value="GluRdtase_dimer_dom_sf"/>
</dbReference>
<dbReference type="OrthoDB" id="110209at2"/>
<keyword evidence="4 9" id="KW-0521">NADP</keyword>
<gene>
    <name evidence="9" type="primary">hemA</name>
    <name evidence="18" type="ORF">SAMN05216551_111176</name>
</gene>
<evidence type="ECO:0000256" key="8">
    <source>
        <dbReference type="ARBA" id="ARBA00068659"/>
    </source>
</evidence>
<evidence type="ECO:0000256" key="3">
    <source>
        <dbReference type="ARBA" id="ARBA00012970"/>
    </source>
</evidence>
<dbReference type="Pfam" id="PF00745">
    <property type="entry name" value="GlutR_dimer"/>
    <property type="match status" value="1"/>
</dbReference>
<protein>
    <recommendedName>
        <fullName evidence="8 9">Glutamyl-tRNA reductase</fullName>
        <shortName evidence="9">GluTR</shortName>
        <ecNumber evidence="3 9">1.2.1.70</ecNumber>
    </recommendedName>
</protein>
<evidence type="ECO:0000256" key="5">
    <source>
        <dbReference type="ARBA" id="ARBA00023002"/>
    </source>
</evidence>
<comment type="domain">
    <text evidence="9">Possesses an unusual extended V-shaped dimeric structure with each monomer consisting of three distinct domains arranged along a curved 'spinal' alpha-helix. The N-terminal catalytic domain specifically recognizes the glutamate moiety of the substrate. The second domain is the NADPH-binding domain, and the third C-terminal domain is responsible for dimerization.</text>
</comment>
<dbReference type="STRING" id="1770053.SAMN05216551_111176"/>
<dbReference type="InterPro" id="IPR015895">
    <property type="entry name" value="4pyrrol_synth_GluRdtase_N"/>
</dbReference>
<proteinExistence type="inferred from homology"/>
<feature type="binding site" evidence="9 11">
    <location>
        <begin position="115"/>
        <end position="117"/>
    </location>
    <ligand>
        <name>substrate</name>
    </ligand>
</feature>
<comment type="miscellaneous">
    <text evidence="9">During catalysis, the active site Cys acts as a nucleophile attacking the alpha-carbonyl group of tRNA-bound glutamate with the formation of a thioester intermediate between enzyme and glutamate, and the concomitant release of tRNA(Glu). The thioester intermediate is finally reduced by direct hydride transfer from NADPH, to form the product GSA.</text>
</comment>
<dbReference type="InterPro" id="IPR006151">
    <property type="entry name" value="Shikm_DH/Glu-tRNA_Rdtase"/>
</dbReference>
<evidence type="ECO:0000256" key="4">
    <source>
        <dbReference type="ARBA" id="ARBA00022857"/>
    </source>
</evidence>
<evidence type="ECO:0000259" key="15">
    <source>
        <dbReference type="Pfam" id="PF00745"/>
    </source>
</evidence>
<dbReference type="InterPro" id="IPR000343">
    <property type="entry name" value="4pyrrol_synth_GluRdtase"/>
</dbReference>
<feature type="domain" description="Glutamyl-tRNA reductase N-terminal" evidence="17">
    <location>
        <begin position="6"/>
        <end position="157"/>
    </location>
</feature>
<keyword evidence="5 9" id="KW-0560">Oxidoreductase</keyword>
<evidence type="ECO:0000313" key="19">
    <source>
        <dbReference type="Proteomes" id="UP000243719"/>
    </source>
</evidence>
<dbReference type="EC" id="1.2.1.70" evidence="3 9"/>
<dbReference type="PANTHER" id="PTHR43013:SF1">
    <property type="entry name" value="GLUTAMYL-TRNA REDUCTASE"/>
    <property type="match status" value="1"/>
</dbReference>
<feature type="site" description="Important for activity" evidence="9 13">
    <location>
        <position position="100"/>
    </location>
</feature>
<dbReference type="PIRSF" id="PIRSF000445">
    <property type="entry name" value="4pyrrol_synth_GluRdtase"/>
    <property type="match status" value="1"/>
</dbReference>
<dbReference type="PANTHER" id="PTHR43013">
    <property type="entry name" value="GLUTAMYL-TRNA REDUCTASE"/>
    <property type="match status" value="1"/>
</dbReference>
<dbReference type="InterPro" id="IPR015896">
    <property type="entry name" value="4pyrrol_synth_GluRdtase_dimer"/>
</dbReference>
<reference evidence="19" key="1">
    <citation type="submission" date="2016-09" db="EMBL/GenBank/DDBJ databases">
        <authorList>
            <person name="Varghese N."/>
            <person name="Submissions S."/>
        </authorList>
    </citation>
    <scope>NUCLEOTIDE SEQUENCE [LARGE SCALE GENOMIC DNA]</scope>
    <source>
        <strain evidence="19">JS23</strain>
    </source>
</reference>
<comment type="pathway">
    <text evidence="1 9 14">Porphyrin-containing compound metabolism; protoporphyrin-IX biosynthesis; 5-aminolevulinate from L-glutamyl-tRNA(Glu): step 1/2.</text>
</comment>
<dbReference type="RefSeq" id="WP_091911333.1">
    <property type="nucleotide sequence ID" value="NZ_FNLO01000011.1"/>
</dbReference>
<evidence type="ECO:0000256" key="14">
    <source>
        <dbReference type="RuleBase" id="RU000584"/>
    </source>
</evidence>
<evidence type="ECO:0000256" key="10">
    <source>
        <dbReference type="PIRSR" id="PIRSR000445-1"/>
    </source>
</evidence>
<dbReference type="Gene3D" id="3.40.50.720">
    <property type="entry name" value="NAD(P)-binding Rossmann-like Domain"/>
    <property type="match status" value="1"/>
</dbReference>
<comment type="catalytic activity">
    <reaction evidence="7 9 14">
        <text>(S)-4-amino-5-oxopentanoate + tRNA(Glu) + NADP(+) = L-glutamyl-tRNA(Glu) + NADPH + H(+)</text>
        <dbReference type="Rhea" id="RHEA:12344"/>
        <dbReference type="Rhea" id="RHEA-COMP:9663"/>
        <dbReference type="Rhea" id="RHEA-COMP:9680"/>
        <dbReference type="ChEBI" id="CHEBI:15378"/>
        <dbReference type="ChEBI" id="CHEBI:57501"/>
        <dbReference type="ChEBI" id="CHEBI:57783"/>
        <dbReference type="ChEBI" id="CHEBI:58349"/>
        <dbReference type="ChEBI" id="CHEBI:78442"/>
        <dbReference type="ChEBI" id="CHEBI:78520"/>
        <dbReference type="EC" id="1.2.1.70"/>
    </reaction>
</comment>
<dbReference type="Gene3D" id="3.30.460.30">
    <property type="entry name" value="Glutamyl-tRNA reductase, N-terminal domain"/>
    <property type="match status" value="1"/>
</dbReference>
<dbReference type="InterPro" id="IPR036343">
    <property type="entry name" value="GluRdtase_N_sf"/>
</dbReference>
<organism evidence="18 19">
    <name type="scientific">Chitinasiproducens palmae</name>
    <dbReference type="NCBI Taxonomy" id="1770053"/>
    <lineage>
        <taxon>Bacteria</taxon>
        <taxon>Pseudomonadati</taxon>
        <taxon>Pseudomonadota</taxon>
        <taxon>Betaproteobacteria</taxon>
        <taxon>Burkholderiales</taxon>
        <taxon>Burkholderiaceae</taxon>
        <taxon>Chitinasiproducens</taxon>
    </lineage>
</organism>
<dbReference type="FunFam" id="3.40.50.720:FF:000031">
    <property type="entry name" value="Glutamyl-tRNA reductase"/>
    <property type="match status" value="1"/>
</dbReference>
<evidence type="ECO:0000313" key="18">
    <source>
        <dbReference type="EMBL" id="SDV50415.1"/>
    </source>
</evidence>
<feature type="active site" description="Nucleophile" evidence="9 10">
    <location>
        <position position="52"/>
    </location>
</feature>